<dbReference type="GO" id="GO:0070300">
    <property type="term" value="F:phosphatidic acid binding"/>
    <property type="evidence" value="ECO:0007669"/>
    <property type="project" value="InterPro"/>
</dbReference>
<evidence type="ECO:0000256" key="1">
    <source>
        <dbReference type="SAM" id="MobiDB-lite"/>
    </source>
</evidence>
<sequence>MPYSRAEFNVPEFIEYDPTPYDGGYDPARTYGKPLPPSVATCYPRSISDPNSPSLEGFSYRSVSSPYGKEEVDYTERPRNRSKAYEEEQVSNVGSGNWPNDPYDGYLGDDIFSRGYGAYDNDYGSGCGVPVDSYQGGGDVGKQPAYDYRPWPGYGYGYGREEDGFDYGKQVPQPPYGYHSGDTELCEGIFGYWPCLSQNVQRNYGQQDADEQSNGNQWCGTAEYLFGSSYPYGERSDEGNNYRDPYYGYERHYQGEPHCRQDEYNEPSWLEISNYHEAYQEDVYRLSKHKSISARHAKWMSFLQE</sequence>
<feature type="region of interest" description="Disordered" evidence="1">
    <location>
        <begin position="69"/>
        <end position="97"/>
    </location>
</feature>
<keyword evidence="3" id="KW-1185">Reference proteome</keyword>
<feature type="compositionally biased region" description="Basic and acidic residues" evidence="1">
    <location>
        <begin position="69"/>
        <end position="86"/>
    </location>
</feature>
<evidence type="ECO:0000313" key="3">
    <source>
        <dbReference type="Proteomes" id="UP000655225"/>
    </source>
</evidence>
<dbReference type="OMA" id="ICYPPST"/>
<reference evidence="2 3" key="1">
    <citation type="submission" date="2020-04" db="EMBL/GenBank/DDBJ databases">
        <title>Plant Genome Project.</title>
        <authorList>
            <person name="Zhang R.-G."/>
        </authorList>
    </citation>
    <scope>NUCLEOTIDE SEQUENCE [LARGE SCALE GENOMIC DNA]</scope>
    <source>
        <strain evidence="2">YNK0</strain>
        <tissue evidence="2">Leaf</tissue>
    </source>
</reference>
<dbReference type="PANTHER" id="PTHR33971:SF3">
    <property type="entry name" value="UBIQUITIN CARBOXYL-TERMINAL HYDROLASE 36"/>
    <property type="match status" value="1"/>
</dbReference>
<dbReference type="AlphaFoldDB" id="A0A835DC05"/>
<dbReference type="OrthoDB" id="768992at2759"/>
<dbReference type="GO" id="GO:0004674">
    <property type="term" value="F:protein serine/threonine kinase activity"/>
    <property type="evidence" value="ECO:0007669"/>
    <property type="project" value="TreeGrafter"/>
</dbReference>
<dbReference type="EMBL" id="JABCRI010000011">
    <property type="protein sequence ID" value="KAF8398628.1"/>
    <property type="molecule type" value="Genomic_DNA"/>
</dbReference>
<comment type="caution">
    <text evidence="2">The sequence shown here is derived from an EMBL/GenBank/DDBJ whole genome shotgun (WGS) entry which is preliminary data.</text>
</comment>
<dbReference type="InterPro" id="IPR038943">
    <property type="entry name" value="PLDrp1-like"/>
</dbReference>
<organism evidence="2 3">
    <name type="scientific">Tetracentron sinense</name>
    <name type="common">Spur-leaf</name>
    <dbReference type="NCBI Taxonomy" id="13715"/>
    <lineage>
        <taxon>Eukaryota</taxon>
        <taxon>Viridiplantae</taxon>
        <taxon>Streptophyta</taxon>
        <taxon>Embryophyta</taxon>
        <taxon>Tracheophyta</taxon>
        <taxon>Spermatophyta</taxon>
        <taxon>Magnoliopsida</taxon>
        <taxon>Trochodendrales</taxon>
        <taxon>Trochodendraceae</taxon>
        <taxon>Tetracentron</taxon>
    </lineage>
</organism>
<dbReference type="Proteomes" id="UP000655225">
    <property type="component" value="Unassembled WGS sequence"/>
</dbReference>
<name>A0A835DC05_TETSI</name>
<gene>
    <name evidence="2" type="ORF">HHK36_017559</name>
</gene>
<proteinExistence type="predicted"/>
<dbReference type="PANTHER" id="PTHR33971">
    <property type="entry name" value="OS06G0232000 PROTEIN"/>
    <property type="match status" value="1"/>
</dbReference>
<protein>
    <submittedName>
        <fullName evidence="2">Uncharacterized protein</fullName>
    </submittedName>
</protein>
<accession>A0A835DC05</accession>
<evidence type="ECO:0000313" key="2">
    <source>
        <dbReference type="EMBL" id="KAF8398628.1"/>
    </source>
</evidence>